<evidence type="ECO:0008006" key="4">
    <source>
        <dbReference type="Google" id="ProtNLM"/>
    </source>
</evidence>
<reference evidence="2 3" key="1">
    <citation type="submission" date="2019-01" db="EMBL/GenBank/DDBJ databases">
        <title>Sinorhodobacter populi sp. nov. isolated from the symptomatic bark tissue of Populus euramericana canker.</title>
        <authorList>
            <person name="Xu G."/>
        </authorList>
    </citation>
    <scope>NUCLEOTIDE SEQUENCE [LARGE SCALE GENOMIC DNA]</scope>
    <source>
        <strain evidence="2 3">SK2B-1</strain>
    </source>
</reference>
<dbReference type="RefSeq" id="WP_128207472.1">
    <property type="nucleotide sequence ID" value="NZ_JBHRSO010000011.1"/>
</dbReference>
<dbReference type="EMBL" id="SAUZ01000002">
    <property type="protein sequence ID" value="RWR23965.1"/>
    <property type="molecule type" value="Genomic_DNA"/>
</dbReference>
<comment type="caution">
    <text evidence="2">The sequence shown here is derived from an EMBL/GenBank/DDBJ whole genome shotgun (WGS) entry which is preliminary data.</text>
</comment>
<reference evidence="2 3" key="2">
    <citation type="submission" date="2019-01" db="EMBL/GenBank/DDBJ databases">
        <authorList>
            <person name="Li Y."/>
        </authorList>
    </citation>
    <scope>NUCLEOTIDE SEQUENCE [LARGE SCALE GENOMIC DNA]</scope>
    <source>
        <strain evidence="2 3">SK2B-1</strain>
    </source>
</reference>
<evidence type="ECO:0000313" key="3">
    <source>
        <dbReference type="Proteomes" id="UP000284476"/>
    </source>
</evidence>
<evidence type="ECO:0000256" key="1">
    <source>
        <dbReference type="SAM" id="Phobius"/>
    </source>
</evidence>
<organism evidence="2 3">
    <name type="scientific">Paenirhodobacter populi</name>
    <dbReference type="NCBI Taxonomy" id="2306993"/>
    <lineage>
        <taxon>Bacteria</taxon>
        <taxon>Pseudomonadati</taxon>
        <taxon>Pseudomonadota</taxon>
        <taxon>Alphaproteobacteria</taxon>
        <taxon>Rhodobacterales</taxon>
        <taxon>Rhodobacter group</taxon>
        <taxon>Paenirhodobacter</taxon>
    </lineage>
</organism>
<keyword evidence="1" id="KW-1133">Transmembrane helix</keyword>
<accession>A0A443JTY2</accession>
<sequence length="403" mass="44559">MDATDPHAVRRRQVFYIPGFDPFHPRRYRELYRKQAGEQARIAGYEIAVSPKRGAGAYGWHVHTAQDGARTETDVDVLIWSDIVRGSMNASIPATYAQLLRTVWAYVGSGALFRLMRLRRGPVLAALYPIVMLLVQAAIGLGLGVGLACALPAFPHDGAVRLAIIAAVLIAVLRLFRALDRRIFAYYLMHDYAFTARWNGAYPPELEARMADFAKTIAAALRGPCDEVLLIGHSSGAHLAISILADLTRQGRIPQEGPRMALLTLGQVVPMVSFLPGARRLRADLAWLSTREEIFWLDVTAPGDPCSFALCDPVAVSGVAPPDQRWPLVISAAFRRSLSPERRKRLRGRFFRLHFQYLCAFDNPANYDYFAVTAGPVTLASRYQGRAPSPSRITRAAQHPADA</sequence>
<dbReference type="Proteomes" id="UP000284476">
    <property type="component" value="Unassembled WGS sequence"/>
</dbReference>
<keyword evidence="1" id="KW-0472">Membrane</keyword>
<keyword evidence="1" id="KW-0812">Transmembrane</keyword>
<evidence type="ECO:0000313" key="2">
    <source>
        <dbReference type="EMBL" id="RWR23965.1"/>
    </source>
</evidence>
<proteinExistence type="predicted"/>
<name>A0A443JTY2_9RHOB</name>
<dbReference type="InterPro" id="IPR029058">
    <property type="entry name" value="AB_hydrolase_fold"/>
</dbReference>
<protein>
    <recommendedName>
        <fullName evidence="4">Alpha/beta hydrolase</fullName>
    </recommendedName>
</protein>
<dbReference type="SUPFAM" id="SSF53474">
    <property type="entry name" value="alpha/beta-Hydrolases"/>
    <property type="match status" value="1"/>
</dbReference>
<dbReference type="Gene3D" id="3.40.50.1820">
    <property type="entry name" value="alpha/beta hydrolase"/>
    <property type="match status" value="1"/>
</dbReference>
<gene>
    <name evidence="2" type="ORF">D2T30_02305</name>
</gene>
<feature type="transmembrane region" description="Helical" evidence="1">
    <location>
        <begin position="159"/>
        <end position="176"/>
    </location>
</feature>
<dbReference type="AlphaFoldDB" id="A0A443JTY2"/>
<feature type="transmembrane region" description="Helical" evidence="1">
    <location>
        <begin position="123"/>
        <end position="153"/>
    </location>
</feature>